<organism evidence="1 2">
    <name type="scientific">Niallia oryzisoli</name>
    <dbReference type="NCBI Taxonomy" id="1737571"/>
    <lineage>
        <taxon>Bacteria</taxon>
        <taxon>Bacillati</taxon>
        <taxon>Bacillota</taxon>
        <taxon>Bacilli</taxon>
        <taxon>Bacillales</taxon>
        <taxon>Bacillaceae</taxon>
        <taxon>Niallia</taxon>
    </lineage>
</organism>
<name>A0ABZ2CHK4_9BACI</name>
<dbReference type="Proteomes" id="UP001357223">
    <property type="component" value="Chromosome"/>
</dbReference>
<keyword evidence="2" id="KW-1185">Reference proteome</keyword>
<reference evidence="1 2" key="1">
    <citation type="submission" date="2023-10" db="EMBL/GenBank/DDBJ databases">
        <title>Niallia locisalis sp.nov. isolated from a salt pond sample.</title>
        <authorList>
            <person name="Li X.-J."/>
            <person name="Dong L."/>
        </authorList>
    </citation>
    <scope>NUCLEOTIDE SEQUENCE [LARGE SCALE GENOMIC DNA]</scope>
    <source>
        <strain evidence="1 2">DSM 29761</strain>
    </source>
</reference>
<dbReference type="EMBL" id="CP137640">
    <property type="protein sequence ID" value="WVX82606.1"/>
    <property type="molecule type" value="Genomic_DNA"/>
</dbReference>
<dbReference type="RefSeq" id="WP_338451503.1">
    <property type="nucleotide sequence ID" value="NZ_CP137640.1"/>
</dbReference>
<proteinExistence type="predicted"/>
<accession>A0ABZ2CHK4</accession>
<protein>
    <submittedName>
        <fullName evidence="1">Post-transcriptional regulator</fullName>
    </submittedName>
</protein>
<dbReference type="Pfam" id="PF13797">
    <property type="entry name" value="Post_transc_reg"/>
    <property type="match status" value="1"/>
</dbReference>
<evidence type="ECO:0000313" key="2">
    <source>
        <dbReference type="Proteomes" id="UP001357223"/>
    </source>
</evidence>
<evidence type="ECO:0000313" key="1">
    <source>
        <dbReference type="EMBL" id="WVX82606.1"/>
    </source>
</evidence>
<gene>
    <name evidence="1" type="ORF">R4Z09_06380</name>
</gene>
<sequence>MEVSHEYDRFRSKVGPALKSKQEEFLLLGYEGVSEEEIWQFLVKKKWKKGNIEIKLYEMVQSILSLKIGEFMNYSAVEALRDAEFTLDNEEELLELLK</sequence>
<dbReference type="InterPro" id="IPR025716">
    <property type="entry name" value="Post-transcriptional_regulator"/>
</dbReference>